<proteinExistence type="predicted"/>
<dbReference type="EMBL" id="ACIN03000013">
    <property type="protein sequence ID" value="ESK65344.1"/>
    <property type="molecule type" value="Genomic_DNA"/>
</dbReference>
<accession>W1Q5Y0</accession>
<dbReference type="AlphaFoldDB" id="W1Q5Y0"/>
<name>W1Q5Y0_ABIDE</name>
<evidence type="ECO:0000313" key="2">
    <source>
        <dbReference type="Proteomes" id="UP000019050"/>
    </source>
</evidence>
<organism evidence="1 2">
    <name type="scientific">Abiotrophia defectiva ATCC 49176</name>
    <dbReference type="NCBI Taxonomy" id="592010"/>
    <lineage>
        <taxon>Bacteria</taxon>
        <taxon>Bacillati</taxon>
        <taxon>Bacillota</taxon>
        <taxon>Bacilli</taxon>
        <taxon>Lactobacillales</taxon>
        <taxon>Aerococcaceae</taxon>
        <taxon>Abiotrophia</taxon>
    </lineage>
</organism>
<dbReference type="STRING" id="592010.GCWU000182_001505"/>
<gene>
    <name evidence="1" type="ORF">GCWU000182_001505</name>
</gene>
<dbReference type="Proteomes" id="UP000019050">
    <property type="component" value="Unassembled WGS sequence"/>
</dbReference>
<keyword evidence="2" id="KW-1185">Reference proteome</keyword>
<sequence length="143" mass="15761">MLGRLFLCQGSDISGDDTIITNPILSQVVTSLPAKVSFTIVGCVMVEDVDKEAYNVVINLKDSTGFIINRIDGTIERQGDGSGVEKWKTAIVFNVGVQDMDIVSDGMHTYDLYVDRELVDTYSFFVSVDNQLVDARGVDKNEE</sequence>
<dbReference type="HOGENOM" id="CLU_1801810_0_0_9"/>
<dbReference type="RefSeq" id="WP_023392147.1">
    <property type="nucleotide sequence ID" value="NZ_KI535340.1"/>
</dbReference>
<protein>
    <submittedName>
        <fullName evidence="1">Uncharacterized protein</fullName>
    </submittedName>
</protein>
<dbReference type="GeneID" id="84818003"/>
<comment type="caution">
    <text evidence="1">The sequence shown here is derived from an EMBL/GenBank/DDBJ whole genome shotgun (WGS) entry which is preliminary data.</text>
</comment>
<evidence type="ECO:0000313" key="1">
    <source>
        <dbReference type="EMBL" id="ESK65344.1"/>
    </source>
</evidence>
<reference evidence="1" key="1">
    <citation type="submission" date="2013-06" db="EMBL/GenBank/DDBJ databases">
        <authorList>
            <person name="Weinstock G."/>
            <person name="Sodergren E."/>
            <person name="Clifton S."/>
            <person name="Fulton L."/>
            <person name="Fulton B."/>
            <person name="Courtney L."/>
            <person name="Fronick C."/>
            <person name="Harrison M."/>
            <person name="Strong C."/>
            <person name="Farmer C."/>
            <person name="Delahaunty K."/>
            <person name="Markovic C."/>
            <person name="Hall O."/>
            <person name="Minx P."/>
            <person name="Tomlinson C."/>
            <person name="Mitreva M."/>
            <person name="Nelson J."/>
            <person name="Hou S."/>
            <person name="Wollam A."/>
            <person name="Pepin K.H."/>
            <person name="Johnson M."/>
            <person name="Bhonagiri V."/>
            <person name="Nash W.E."/>
            <person name="Warren W."/>
            <person name="Chinwalla A."/>
            <person name="Mardis E.R."/>
            <person name="Wilson R.K."/>
        </authorList>
    </citation>
    <scope>NUCLEOTIDE SEQUENCE [LARGE SCALE GENOMIC DNA]</scope>
    <source>
        <strain evidence="1">ATCC 49176</strain>
    </source>
</reference>